<dbReference type="InterPro" id="IPR027878">
    <property type="entry name" value="DUF4551"/>
</dbReference>
<gene>
    <name evidence="2" type="ORF">EB796_000447</name>
</gene>
<dbReference type="Pfam" id="PF15087">
    <property type="entry name" value="DUF4551"/>
    <property type="match status" value="1"/>
</dbReference>
<evidence type="ECO:0000313" key="2">
    <source>
        <dbReference type="EMBL" id="KAF6041285.1"/>
    </source>
</evidence>
<protein>
    <submittedName>
        <fullName evidence="2">C12orf56</fullName>
    </submittedName>
</protein>
<feature type="compositionally biased region" description="Polar residues" evidence="1">
    <location>
        <begin position="219"/>
        <end position="232"/>
    </location>
</feature>
<organism evidence="2 3">
    <name type="scientific">Bugula neritina</name>
    <name type="common">Brown bryozoan</name>
    <name type="synonym">Sertularia neritina</name>
    <dbReference type="NCBI Taxonomy" id="10212"/>
    <lineage>
        <taxon>Eukaryota</taxon>
        <taxon>Metazoa</taxon>
        <taxon>Spiralia</taxon>
        <taxon>Lophotrochozoa</taxon>
        <taxon>Bryozoa</taxon>
        <taxon>Gymnolaemata</taxon>
        <taxon>Cheilostomatida</taxon>
        <taxon>Flustrina</taxon>
        <taxon>Buguloidea</taxon>
        <taxon>Bugulidae</taxon>
        <taxon>Bugula</taxon>
    </lineage>
</organism>
<dbReference type="OrthoDB" id="6022562at2759"/>
<comment type="caution">
    <text evidence="2">The sequence shown here is derived from an EMBL/GenBank/DDBJ whole genome shotgun (WGS) entry which is preliminary data.</text>
</comment>
<dbReference type="EMBL" id="VXIV02000063">
    <property type="protein sequence ID" value="KAF6041285.1"/>
    <property type="molecule type" value="Genomic_DNA"/>
</dbReference>
<name>A0A7J7KT59_BUGNE</name>
<evidence type="ECO:0000256" key="1">
    <source>
        <dbReference type="SAM" id="MobiDB-lite"/>
    </source>
</evidence>
<evidence type="ECO:0000313" key="3">
    <source>
        <dbReference type="Proteomes" id="UP000593567"/>
    </source>
</evidence>
<feature type="region of interest" description="Disordered" evidence="1">
    <location>
        <begin position="202"/>
        <end position="232"/>
    </location>
</feature>
<dbReference type="AlphaFoldDB" id="A0A7J7KT59"/>
<feature type="region of interest" description="Disordered" evidence="1">
    <location>
        <begin position="113"/>
        <end position="190"/>
    </location>
</feature>
<dbReference type="PANTHER" id="PTHR35354:SF1">
    <property type="entry name" value="RGD1561648"/>
    <property type="match status" value="1"/>
</dbReference>
<sequence length="604" mass="69155">MARFESDSLTKRSSKFENFLKKNLDESTYERIRAYEPCIVCSHREQKAFKYVVLSDECLYLTENPPKTLSTAVKLENLFEIDLIDDLPDFLSGQEQRNTTHIQINYWDETVAKVKPSSRPSSQNSMHQEDTDQEVTSSSVDKLSAARSKLDLDDDSDGEVVSDPMSKSMPEGSLKSMLKQSHPNGRHPLKSTFKKVTIQDQSRIGNKHVSSKPEHKTDNNLSVPTPDQQVGSKVSKKMTLHLYMLVPDSKMLVLIRSAVNNFLIRSTLYIDSEELTQDGALYLQKGKHSSDMGGKTLSVKIDMLFSTLTKELMDPGNTMEQTFELVQELKTATEKYFHLKRLFWKSGDIFAKLVSILKVYLPKSPHANINNDLGRAQRADEFELIILIIQTIGLMFRETEIFPSRLRVLRSGSGRLIQDLIEVITCFPSLPVKYVPPTSKASKLLMQTEADKWKCLADMEIHELFVEFTSASTSVLFELLVIAQQSHWGRSENSFFNVNWLMNVLENLNTTPSKKVELSPQEAILVFQEFYIQHAIMVYSPPLASFISNNYTEEFKYYIQGPVLQEKLPEFYPISMRTILLIQEVMSQVLQKKVQLLPEKRFIQ</sequence>
<accession>A0A7J7KT59</accession>
<proteinExistence type="predicted"/>
<dbReference type="Proteomes" id="UP000593567">
    <property type="component" value="Unassembled WGS sequence"/>
</dbReference>
<keyword evidence="3" id="KW-1185">Reference proteome</keyword>
<reference evidence="2" key="1">
    <citation type="submission" date="2020-06" db="EMBL/GenBank/DDBJ databases">
        <title>Draft genome of Bugula neritina, a colonial animal packing powerful symbionts and potential medicines.</title>
        <authorList>
            <person name="Rayko M."/>
        </authorList>
    </citation>
    <scope>NUCLEOTIDE SEQUENCE [LARGE SCALE GENOMIC DNA]</scope>
    <source>
        <strain evidence="2">Kwan_BN1</strain>
    </source>
</reference>
<dbReference type="PANTHER" id="PTHR35354">
    <property type="entry name" value="RGD1561648"/>
    <property type="match status" value="1"/>
</dbReference>